<gene>
    <name evidence="13" type="ORF">N7548_07835</name>
</gene>
<dbReference type="Gene3D" id="2.70.150.10">
    <property type="entry name" value="Calcium-transporting ATPase, cytoplasmic transduction domain A"/>
    <property type="match status" value="1"/>
</dbReference>
<dbReference type="PRINTS" id="PR00119">
    <property type="entry name" value="CATATPASE"/>
</dbReference>
<comment type="subcellular location">
    <subcellularLocation>
        <location evidence="11">Cell membrane</location>
    </subcellularLocation>
    <subcellularLocation>
        <location evidence="1">Membrane</location>
        <topology evidence="1">Multi-pass membrane protein</topology>
    </subcellularLocation>
</comment>
<dbReference type="InterPro" id="IPR051949">
    <property type="entry name" value="Cation_Transport_ATPase"/>
</dbReference>
<comment type="similarity">
    <text evidence="2 11">Belongs to the cation transport ATPase (P-type) (TC 3.A.3) family. Type IB subfamily.</text>
</comment>
<evidence type="ECO:0000259" key="12">
    <source>
        <dbReference type="Pfam" id="PF00122"/>
    </source>
</evidence>
<organism evidence="13 14">
    <name type="scientific">Paracholeplasma manati</name>
    <dbReference type="NCBI Taxonomy" id="591373"/>
    <lineage>
        <taxon>Bacteria</taxon>
        <taxon>Bacillati</taxon>
        <taxon>Mycoplasmatota</taxon>
        <taxon>Mollicutes</taxon>
        <taxon>Acholeplasmatales</taxon>
        <taxon>Acholeplasmataceae</taxon>
        <taxon>Paracholeplasma</taxon>
    </lineage>
</organism>
<feature type="transmembrane region" description="Helical" evidence="11">
    <location>
        <begin position="52"/>
        <end position="71"/>
    </location>
</feature>
<evidence type="ECO:0000256" key="1">
    <source>
        <dbReference type="ARBA" id="ARBA00004141"/>
    </source>
</evidence>
<keyword evidence="14" id="KW-1185">Reference proteome</keyword>
<keyword evidence="7" id="KW-0460">Magnesium</keyword>
<feature type="transmembrane region" description="Helical" evidence="11">
    <location>
        <begin position="257"/>
        <end position="278"/>
    </location>
</feature>
<keyword evidence="4 11" id="KW-0479">Metal-binding</keyword>
<feature type="transmembrane region" description="Helical" evidence="11">
    <location>
        <begin position="284"/>
        <end position="303"/>
    </location>
</feature>
<sequence>MSTCCESHDHEHDHHHDHDHHHEGHLNTILFGVGIVLYVIAWFIPIAWVQTVLYITTVILAGYHVIQAGLVDTFKRSFKEKAFKPNIHVLMSLGALGAILIQEFSEAALLILIFAGAHLLEDYAESKSQKEITSLLKLKPKQARLVKTNAETILVDVDDLNIGDVVLVLHGDQVPVDGFIISGSTTIDQSAITGESMPVDKTVNDIVYGGTINLTHTIEVKVSKHPEETVFASILNLVKNAQRDLSKTAKWIKKIEPIYVTIVLIIAPLFYLLSFYGLNNHSDIAFYQTMVFLIGASPCALAATDIPATLSALSQLARRGVLFKGGSYLSNSNDIKAIAFDKTGTLTVGKPEVTDVIWFNESKVDVLIAMEKTSNHPLSIAILNHFQKNIDLNIEVNPMIGSGMEGFYEGVTYVVGKPALFVDPSSVVEQTQQRLEAEGKTVIYFGVKSEVYAVIGLKDMPKAKAKSTIDYFKSKHIHTIMISGDSKTTAEAMGSALGIDEIIGDVLPAEKSDWIDTLKLNHQHVAMVGDGVNDAPALVKSSIGFAMKQGTDIAMEVADAVLMDDDLNKLVIAHKVSQKLRRVVIQNMIFAMGVVLFLIMTNLILNIQLSLTVFIHEGSTLVVILNGLRLLKNIS</sequence>
<feature type="transmembrane region" description="Helical" evidence="11">
    <location>
        <begin position="584"/>
        <end position="605"/>
    </location>
</feature>
<evidence type="ECO:0000256" key="8">
    <source>
        <dbReference type="ARBA" id="ARBA00022967"/>
    </source>
</evidence>
<name>A0ABT2Y8A0_9MOLU</name>
<protein>
    <submittedName>
        <fullName evidence="13">Heavy metal translocating P-type ATPase</fullName>
    </submittedName>
</protein>
<evidence type="ECO:0000256" key="4">
    <source>
        <dbReference type="ARBA" id="ARBA00022723"/>
    </source>
</evidence>
<evidence type="ECO:0000256" key="5">
    <source>
        <dbReference type="ARBA" id="ARBA00022741"/>
    </source>
</evidence>
<dbReference type="InterPro" id="IPR044492">
    <property type="entry name" value="P_typ_ATPase_HD_dom"/>
</dbReference>
<evidence type="ECO:0000256" key="2">
    <source>
        <dbReference type="ARBA" id="ARBA00006024"/>
    </source>
</evidence>
<keyword evidence="3 11" id="KW-0812">Transmembrane</keyword>
<evidence type="ECO:0000256" key="10">
    <source>
        <dbReference type="ARBA" id="ARBA00023136"/>
    </source>
</evidence>
<dbReference type="SUPFAM" id="SSF81665">
    <property type="entry name" value="Calcium ATPase, transmembrane domain M"/>
    <property type="match status" value="1"/>
</dbReference>
<feature type="transmembrane region" description="Helical" evidence="11">
    <location>
        <begin position="611"/>
        <end position="631"/>
    </location>
</feature>
<keyword evidence="6 11" id="KW-0067">ATP-binding</keyword>
<keyword evidence="10 11" id="KW-0472">Membrane</keyword>
<dbReference type="InterPro" id="IPR018303">
    <property type="entry name" value="ATPase_P-typ_P_site"/>
</dbReference>
<feature type="domain" description="P-type ATPase A" evidence="12">
    <location>
        <begin position="138"/>
        <end position="239"/>
    </location>
</feature>
<evidence type="ECO:0000256" key="6">
    <source>
        <dbReference type="ARBA" id="ARBA00022840"/>
    </source>
</evidence>
<dbReference type="InterPro" id="IPR059000">
    <property type="entry name" value="ATPase_P-type_domA"/>
</dbReference>
<dbReference type="SFLD" id="SFLDS00003">
    <property type="entry name" value="Haloacid_Dehalogenase"/>
    <property type="match status" value="1"/>
</dbReference>
<evidence type="ECO:0000256" key="9">
    <source>
        <dbReference type="ARBA" id="ARBA00022989"/>
    </source>
</evidence>
<dbReference type="Pfam" id="PF00122">
    <property type="entry name" value="E1-E2_ATPase"/>
    <property type="match status" value="1"/>
</dbReference>
<evidence type="ECO:0000256" key="7">
    <source>
        <dbReference type="ARBA" id="ARBA00022842"/>
    </source>
</evidence>
<proteinExistence type="inferred from homology"/>
<dbReference type="NCBIfam" id="TIGR01525">
    <property type="entry name" value="ATPase-IB_hvy"/>
    <property type="match status" value="1"/>
</dbReference>
<keyword evidence="5 11" id="KW-0547">Nucleotide-binding</keyword>
<dbReference type="PROSITE" id="PS00154">
    <property type="entry name" value="ATPASE_E1_E2"/>
    <property type="match status" value="1"/>
</dbReference>
<dbReference type="SFLD" id="SFLDF00027">
    <property type="entry name" value="p-type_atpase"/>
    <property type="match status" value="1"/>
</dbReference>
<dbReference type="Pfam" id="PF00702">
    <property type="entry name" value="Hydrolase"/>
    <property type="match status" value="1"/>
</dbReference>
<dbReference type="PANTHER" id="PTHR43079">
    <property type="entry name" value="PROBABLE CADMIUM/ZINC-TRANSPORTING ATPASE HMA1"/>
    <property type="match status" value="1"/>
</dbReference>
<keyword evidence="9 11" id="KW-1133">Transmembrane helix</keyword>
<reference evidence="13" key="1">
    <citation type="submission" date="2022-09" db="EMBL/GenBank/DDBJ databases">
        <title>Novel Mycoplasma species identified in domestic and wild animals.</title>
        <authorList>
            <person name="Volokhov D.V."/>
            <person name="Furtak V.A."/>
            <person name="Zagorodnyaya T.A."/>
        </authorList>
    </citation>
    <scope>NUCLEOTIDE SEQUENCE</scope>
    <source>
        <strain evidence="13">Oakley</strain>
    </source>
</reference>
<dbReference type="SUPFAM" id="SSF56784">
    <property type="entry name" value="HAD-like"/>
    <property type="match status" value="1"/>
</dbReference>
<dbReference type="InterPro" id="IPR008250">
    <property type="entry name" value="ATPase_P-typ_transduc_dom_A_sf"/>
</dbReference>
<accession>A0ABT2Y8A0</accession>
<dbReference type="PANTHER" id="PTHR43079:SF1">
    <property type="entry name" value="CADMIUM_ZINC-TRANSPORTING ATPASE HMA1, CHLOROPLASTIC-RELATED"/>
    <property type="match status" value="1"/>
</dbReference>
<dbReference type="InterPro" id="IPR001757">
    <property type="entry name" value="P_typ_ATPase"/>
</dbReference>
<dbReference type="SFLD" id="SFLDG00002">
    <property type="entry name" value="C1.7:_P-type_atpase_like"/>
    <property type="match status" value="1"/>
</dbReference>
<dbReference type="SUPFAM" id="SSF81653">
    <property type="entry name" value="Calcium ATPase, transduction domain A"/>
    <property type="match status" value="1"/>
</dbReference>
<evidence type="ECO:0000256" key="3">
    <source>
        <dbReference type="ARBA" id="ARBA00022692"/>
    </source>
</evidence>
<dbReference type="InterPro" id="IPR036412">
    <property type="entry name" value="HAD-like_sf"/>
</dbReference>
<dbReference type="EMBL" id="JAOVQM010000008">
    <property type="protein sequence ID" value="MCV2232727.1"/>
    <property type="molecule type" value="Genomic_DNA"/>
</dbReference>
<keyword evidence="11" id="KW-1003">Cell membrane</keyword>
<feature type="transmembrane region" description="Helical" evidence="11">
    <location>
        <begin position="107"/>
        <end position="124"/>
    </location>
</feature>
<dbReference type="RefSeq" id="WP_263608916.1">
    <property type="nucleotide sequence ID" value="NZ_JAOVQM010000008.1"/>
</dbReference>
<dbReference type="Proteomes" id="UP001177160">
    <property type="component" value="Unassembled WGS sequence"/>
</dbReference>
<dbReference type="Gene3D" id="3.40.1110.10">
    <property type="entry name" value="Calcium-transporting ATPase, cytoplasmic domain N"/>
    <property type="match status" value="1"/>
</dbReference>
<dbReference type="InterPro" id="IPR027256">
    <property type="entry name" value="P-typ_ATPase_IB"/>
</dbReference>
<evidence type="ECO:0000313" key="14">
    <source>
        <dbReference type="Proteomes" id="UP001177160"/>
    </source>
</evidence>
<dbReference type="InterPro" id="IPR023214">
    <property type="entry name" value="HAD_sf"/>
</dbReference>
<comment type="caution">
    <text evidence="13">The sequence shown here is derived from an EMBL/GenBank/DDBJ whole genome shotgun (WGS) entry which is preliminary data.</text>
</comment>
<keyword evidence="8" id="KW-1278">Translocase</keyword>
<evidence type="ECO:0000256" key="11">
    <source>
        <dbReference type="RuleBase" id="RU362081"/>
    </source>
</evidence>
<dbReference type="Gene3D" id="3.40.50.1000">
    <property type="entry name" value="HAD superfamily/HAD-like"/>
    <property type="match status" value="1"/>
</dbReference>
<dbReference type="NCBIfam" id="TIGR01494">
    <property type="entry name" value="ATPase_P-type"/>
    <property type="match status" value="1"/>
</dbReference>
<feature type="transmembrane region" description="Helical" evidence="11">
    <location>
        <begin position="26"/>
        <end position="46"/>
    </location>
</feature>
<dbReference type="InterPro" id="IPR023298">
    <property type="entry name" value="ATPase_P-typ_TM_dom_sf"/>
</dbReference>
<evidence type="ECO:0000313" key="13">
    <source>
        <dbReference type="EMBL" id="MCV2232727.1"/>
    </source>
</evidence>
<dbReference type="InterPro" id="IPR023299">
    <property type="entry name" value="ATPase_P-typ_cyto_dom_N"/>
</dbReference>